<keyword evidence="5" id="KW-0175">Coiled coil</keyword>
<dbReference type="InterPro" id="IPR006615">
    <property type="entry name" value="Pept_C19_DUSP"/>
</dbReference>
<sequence>MEPKETKPEGKEESTKVHGLDERVQEVEHIRKMTSLRHRFVDEVPPTVTFPKTIFDDSSASEDKDLLNRDSEDEATRMERKILLEKVQSENKCRDQNKDLIQELTEEVMEYTSALNRYNKIPFKEDGREVYLINIDWMNLWRKYTCYDQISKGEDPEPEDLNHFNKYRPPFINNETLLIKNHTRYFTPDQGNYLNNIIPPYYGVGKDFEIVDKEIWKMFEAKYKGIPIKRFHRGDRCTNTEIDLYIHSFDAVIFPPLKTLKESMVTLESKKLYISKHDTVLKMKERIAEIGQFIYNIDYTKDLDKIRVWKYTTEHFKTDDDFIKWVNKELYISEYKPISFEDKGQIMDMYSEYKIMDVLCLQNAKLAIDFIDKDDQGIFRTQKFEDNFIISKGECNNCLREIIITCQCECKKRQYCSNQCKINDMKFHSVKCILNLQKCASSRWSQIIHKSTEEIKEEQKNISGFIDAIDQKDKLAKLKLKYDVIKESSQGQSNERHSGLKDVEDTSNLNSVFHLFVNLLPNLTKQEISLTKDALCVHLNNLINQMWVGSEEHCVAWDLIKLFKLHYITEDCSNHPENIIKFILHKLHLELTKSDPEDELLDSISWLINPKLEESLNKDSIISTLFRMTEKGEYSSKVKSQASFYISLDIPNYSMIFNQLTKEGTNGRLILKFMDLTTNQNEYWYEEFTYKNGLDTIFEIVAKYTDRKLGTAISREYGHIQFDFTPIKIFLMHQNGDKLTREDSEVYPDSETTINEYVANILDDESYQDHDGILYLNGFCTKAEGYSFEIAIKTSNLPIPIDESSELEAQTANPEIDKLSCNEEVKSEIAPLTEPIPMIVADDSQIDPQKPLSMTFDELLTYHGRKIFYAKSGSIESKSKTIDSLSPYRIIFINRRIKINYAYKLNKVRIISSESDPSKPSKSILKKSHPLFGEFVGCLFIKNYALDQYEFLVYNNKRGQYVQYSGTKLISYEYFKEIPQEVFSNAIVLIYKDPKMTYGEIRGL</sequence>
<organism evidence="9 10">
    <name type="scientific">Euplotes crassus</name>
    <dbReference type="NCBI Taxonomy" id="5936"/>
    <lineage>
        <taxon>Eukaryota</taxon>
        <taxon>Sar</taxon>
        <taxon>Alveolata</taxon>
        <taxon>Ciliophora</taxon>
        <taxon>Intramacronucleata</taxon>
        <taxon>Spirotrichea</taxon>
        <taxon>Hypotrichia</taxon>
        <taxon>Euplotida</taxon>
        <taxon>Euplotidae</taxon>
        <taxon>Moneuplotes</taxon>
    </lineage>
</organism>
<feature type="coiled-coil region" evidence="5">
    <location>
        <begin position="94"/>
        <end position="121"/>
    </location>
</feature>
<reference evidence="9" key="1">
    <citation type="submission" date="2023-07" db="EMBL/GenBank/DDBJ databases">
        <authorList>
            <consortium name="AG Swart"/>
            <person name="Singh M."/>
            <person name="Singh A."/>
            <person name="Seah K."/>
            <person name="Emmerich C."/>
        </authorList>
    </citation>
    <scope>NUCLEOTIDE SEQUENCE</scope>
    <source>
        <strain evidence="9">DP1</strain>
    </source>
</reference>
<dbReference type="Gene3D" id="3.30.2230.10">
    <property type="entry name" value="DUSP-like"/>
    <property type="match status" value="1"/>
</dbReference>
<gene>
    <name evidence="9" type="ORF">ECRASSUSDP1_LOCUS16824</name>
</gene>
<dbReference type="SUPFAM" id="SSF143791">
    <property type="entry name" value="DUSP-like"/>
    <property type="match status" value="1"/>
</dbReference>
<evidence type="ECO:0000313" key="9">
    <source>
        <dbReference type="EMBL" id="CAI2375462.1"/>
    </source>
</evidence>
<dbReference type="InterPro" id="IPR035927">
    <property type="entry name" value="DUSP-like_sf"/>
</dbReference>
<keyword evidence="10" id="KW-1185">Reference proteome</keyword>
<dbReference type="GO" id="GO:0008270">
    <property type="term" value="F:zinc ion binding"/>
    <property type="evidence" value="ECO:0007669"/>
    <property type="project" value="UniProtKB-KW"/>
</dbReference>
<evidence type="ECO:0000313" key="10">
    <source>
        <dbReference type="Proteomes" id="UP001295684"/>
    </source>
</evidence>
<feature type="domain" description="MYND-type" evidence="7">
    <location>
        <begin position="395"/>
        <end position="432"/>
    </location>
</feature>
<dbReference type="AlphaFoldDB" id="A0AAD1XMM6"/>
<dbReference type="PROSITE" id="PS51283">
    <property type="entry name" value="DUSP"/>
    <property type="match status" value="1"/>
</dbReference>
<dbReference type="PROSITE" id="PS01360">
    <property type="entry name" value="ZF_MYND_1"/>
    <property type="match status" value="1"/>
</dbReference>
<name>A0AAD1XMM6_EUPCR</name>
<feature type="region of interest" description="Disordered" evidence="6">
    <location>
        <begin position="1"/>
        <end position="20"/>
    </location>
</feature>
<evidence type="ECO:0000256" key="5">
    <source>
        <dbReference type="SAM" id="Coils"/>
    </source>
</evidence>
<dbReference type="Pfam" id="PF06337">
    <property type="entry name" value="DUSP"/>
    <property type="match status" value="1"/>
</dbReference>
<dbReference type="GO" id="GO:0004843">
    <property type="term" value="F:cysteine-type deubiquitinase activity"/>
    <property type="evidence" value="ECO:0007669"/>
    <property type="project" value="InterPro"/>
</dbReference>
<evidence type="ECO:0000256" key="4">
    <source>
        <dbReference type="PROSITE-ProRule" id="PRU00134"/>
    </source>
</evidence>
<keyword evidence="2 4" id="KW-0863">Zinc-finger</keyword>
<evidence type="ECO:0000259" key="8">
    <source>
        <dbReference type="PROSITE" id="PS51283"/>
    </source>
</evidence>
<dbReference type="PROSITE" id="PS50865">
    <property type="entry name" value="ZF_MYND_2"/>
    <property type="match status" value="1"/>
</dbReference>
<comment type="caution">
    <text evidence="9">The sequence shown here is derived from an EMBL/GenBank/DDBJ whole genome shotgun (WGS) entry which is preliminary data.</text>
</comment>
<keyword evidence="3" id="KW-0862">Zinc</keyword>
<keyword evidence="1" id="KW-0479">Metal-binding</keyword>
<evidence type="ECO:0000256" key="2">
    <source>
        <dbReference type="ARBA" id="ARBA00022771"/>
    </source>
</evidence>
<dbReference type="EMBL" id="CAMPGE010016946">
    <property type="protein sequence ID" value="CAI2375462.1"/>
    <property type="molecule type" value="Genomic_DNA"/>
</dbReference>
<dbReference type="Proteomes" id="UP001295684">
    <property type="component" value="Unassembled WGS sequence"/>
</dbReference>
<protein>
    <recommendedName>
        <fullName evidence="11">DUSP domain-containing protein</fullName>
    </recommendedName>
</protein>
<evidence type="ECO:0008006" key="11">
    <source>
        <dbReference type="Google" id="ProtNLM"/>
    </source>
</evidence>
<evidence type="ECO:0000256" key="6">
    <source>
        <dbReference type="SAM" id="MobiDB-lite"/>
    </source>
</evidence>
<evidence type="ECO:0000256" key="1">
    <source>
        <dbReference type="ARBA" id="ARBA00022723"/>
    </source>
</evidence>
<accession>A0AAD1XMM6</accession>
<proteinExistence type="predicted"/>
<feature type="domain" description="DUSP" evidence="8">
    <location>
        <begin position="102"/>
        <end position="233"/>
    </location>
</feature>
<dbReference type="InterPro" id="IPR002893">
    <property type="entry name" value="Znf_MYND"/>
</dbReference>
<evidence type="ECO:0000256" key="3">
    <source>
        <dbReference type="ARBA" id="ARBA00022833"/>
    </source>
</evidence>
<evidence type="ECO:0000259" key="7">
    <source>
        <dbReference type="PROSITE" id="PS50865"/>
    </source>
</evidence>